<sequence length="378" mass="44159">MDKEWIKENPASKEYQNGLDFFLDYAYTKGNPRGKEILCPCANCYNTNWLTRKEVRNHLIAFGFQKGYDVWVRHGEKKLKPGDLNDNYMNHEEDQIDDIYGLLHERFRDVVQEENEVNVGLNEDAKKFYNLVEEAKQDLYPGCKNFSKLSFTIRIYLLKCLYGWSNISFNALLELLREAMPSLNIPDTFSKTKGMIRDLGLDYKKIDACPNDCMIYWKNHENDTSCHVCGAPRWNEDVKGDDKVENSHKSHKVPCDWFEVEEEKYGMTCVYFNKRCYMDDPFVLASQVHQCFYIQDPSDANKHYVMKSIPRDFFNMNEQSDSNLHQSYDCDVSDHAVNLASNDEICEVEFVRNDIPPTIVDNFVPVSDLMESDDDSNL</sequence>
<dbReference type="PANTHER" id="PTHR10775:SF190">
    <property type="entry name" value="TNP2-LIKE TRANSPOSON PROTEIN"/>
    <property type="match status" value="1"/>
</dbReference>
<dbReference type="InterPro" id="IPR025312">
    <property type="entry name" value="DUF4216"/>
</dbReference>
<dbReference type="AlphaFoldDB" id="A0A9D4VTX8"/>
<dbReference type="Gramene" id="Psat07G0551400-T1">
    <property type="protein sequence ID" value="KAI5390238.1"/>
    <property type="gene ID" value="KIW84_075514"/>
</dbReference>
<comment type="caution">
    <text evidence="3">The sequence shown here is derived from an EMBL/GenBank/DDBJ whole genome shotgun (WGS) entry which is preliminary data.</text>
</comment>
<dbReference type="PANTHER" id="PTHR10775">
    <property type="entry name" value="OS08G0208400 PROTEIN"/>
    <property type="match status" value="1"/>
</dbReference>
<feature type="domain" description="Transposase-associated" evidence="2">
    <location>
        <begin position="3"/>
        <end position="76"/>
    </location>
</feature>
<gene>
    <name evidence="3" type="ORF">KIW84_075514</name>
</gene>
<evidence type="ECO:0008006" key="5">
    <source>
        <dbReference type="Google" id="ProtNLM"/>
    </source>
</evidence>
<reference evidence="3 4" key="1">
    <citation type="journal article" date="2022" name="Nat. Genet.">
        <title>Improved pea reference genome and pan-genome highlight genomic features and evolutionary characteristics.</title>
        <authorList>
            <person name="Yang T."/>
            <person name="Liu R."/>
            <person name="Luo Y."/>
            <person name="Hu S."/>
            <person name="Wang D."/>
            <person name="Wang C."/>
            <person name="Pandey M.K."/>
            <person name="Ge S."/>
            <person name="Xu Q."/>
            <person name="Li N."/>
            <person name="Li G."/>
            <person name="Huang Y."/>
            <person name="Saxena R.K."/>
            <person name="Ji Y."/>
            <person name="Li M."/>
            <person name="Yan X."/>
            <person name="He Y."/>
            <person name="Liu Y."/>
            <person name="Wang X."/>
            <person name="Xiang C."/>
            <person name="Varshney R.K."/>
            <person name="Ding H."/>
            <person name="Gao S."/>
            <person name="Zong X."/>
        </authorList>
    </citation>
    <scope>NUCLEOTIDE SEQUENCE [LARGE SCALE GENOMIC DNA]</scope>
    <source>
        <strain evidence="3 4">cv. Zhongwan 6</strain>
    </source>
</reference>
<accession>A0A9D4VTX8</accession>
<evidence type="ECO:0000259" key="2">
    <source>
        <dbReference type="Pfam" id="PF13963"/>
    </source>
</evidence>
<feature type="domain" description="DUF4216" evidence="1">
    <location>
        <begin position="255"/>
        <end position="302"/>
    </location>
</feature>
<dbReference type="Proteomes" id="UP001058974">
    <property type="component" value="Chromosome 7"/>
</dbReference>
<proteinExistence type="predicted"/>
<evidence type="ECO:0000313" key="3">
    <source>
        <dbReference type="EMBL" id="KAI5390238.1"/>
    </source>
</evidence>
<dbReference type="Pfam" id="PF13963">
    <property type="entry name" value="Transpos_assoc"/>
    <property type="match status" value="1"/>
</dbReference>
<evidence type="ECO:0000259" key="1">
    <source>
        <dbReference type="Pfam" id="PF13952"/>
    </source>
</evidence>
<name>A0A9D4VTX8_PEA</name>
<evidence type="ECO:0000313" key="4">
    <source>
        <dbReference type="Proteomes" id="UP001058974"/>
    </source>
</evidence>
<organism evidence="3 4">
    <name type="scientific">Pisum sativum</name>
    <name type="common">Garden pea</name>
    <name type="synonym">Lathyrus oleraceus</name>
    <dbReference type="NCBI Taxonomy" id="3888"/>
    <lineage>
        <taxon>Eukaryota</taxon>
        <taxon>Viridiplantae</taxon>
        <taxon>Streptophyta</taxon>
        <taxon>Embryophyta</taxon>
        <taxon>Tracheophyta</taxon>
        <taxon>Spermatophyta</taxon>
        <taxon>Magnoliopsida</taxon>
        <taxon>eudicotyledons</taxon>
        <taxon>Gunneridae</taxon>
        <taxon>Pentapetalae</taxon>
        <taxon>rosids</taxon>
        <taxon>fabids</taxon>
        <taxon>Fabales</taxon>
        <taxon>Fabaceae</taxon>
        <taxon>Papilionoideae</taxon>
        <taxon>50 kb inversion clade</taxon>
        <taxon>NPAAA clade</taxon>
        <taxon>Hologalegina</taxon>
        <taxon>IRL clade</taxon>
        <taxon>Fabeae</taxon>
        <taxon>Lathyrus</taxon>
    </lineage>
</organism>
<keyword evidence="4" id="KW-1185">Reference proteome</keyword>
<protein>
    <recommendedName>
        <fullName evidence="5">Transposase-associated domain-containing protein</fullName>
    </recommendedName>
</protein>
<dbReference type="Pfam" id="PF13952">
    <property type="entry name" value="DUF4216"/>
    <property type="match status" value="1"/>
</dbReference>
<dbReference type="InterPro" id="IPR029480">
    <property type="entry name" value="Transpos_assoc"/>
</dbReference>
<dbReference type="EMBL" id="JAMSHJ010000007">
    <property type="protein sequence ID" value="KAI5390238.1"/>
    <property type="molecule type" value="Genomic_DNA"/>
</dbReference>